<evidence type="ECO:0000313" key="1">
    <source>
        <dbReference type="EMBL" id="SMB81942.1"/>
    </source>
</evidence>
<proteinExistence type="predicted"/>
<accession>A0A1W1ULJ2</accession>
<reference evidence="1 2" key="1">
    <citation type="submission" date="2017-04" db="EMBL/GenBank/DDBJ databases">
        <authorList>
            <person name="Afonso C.L."/>
            <person name="Miller P.J."/>
            <person name="Scott M.A."/>
            <person name="Spackman E."/>
            <person name="Goraichik I."/>
            <person name="Dimitrov K.M."/>
            <person name="Suarez D.L."/>
            <person name="Swayne D.E."/>
        </authorList>
    </citation>
    <scope>NUCLEOTIDE SEQUENCE [LARGE SCALE GENOMIC DNA]</scope>
    <source>
        <strain evidence="1 2">KR-140</strain>
    </source>
</reference>
<gene>
    <name evidence="1" type="ORF">SAMN00790413_04779</name>
</gene>
<name>A0A1W1ULJ2_9DEIO</name>
<dbReference type="AlphaFoldDB" id="A0A1W1ULJ2"/>
<protein>
    <submittedName>
        <fullName evidence="1">Uncharacterized protein</fullName>
    </submittedName>
</protein>
<evidence type="ECO:0000313" key="2">
    <source>
        <dbReference type="Proteomes" id="UP000192582"/>
    </source>
</evidence>
<organism evidence="1 2">
    <name type="scientific">Deinococcus hopiensis KR-140</name>
    <dbReference type="NCBI Taxonomy" id="695939"/>
    <lineage>
        <taxon>Bacteria</taxon>
        <taxon>Thermotogati</taxon>
        <taxon>Deinococcota</taxon>
        <taxon>Deinococci</taxon>
        <taxon>Deinococcales</taxon>
        <taxon>Deinococcaceae</taxon>
        <taxon>Deinococcus</taxon>
    </lineage>
</organism>
<sequence length="151" mass="16593">MEGATFLLSHNHSLRSLVGLTRTDALNRFLLEGEIIHGIQRAAALEEADLETNLTLMVALLRLRLPECIAPTERAFTGLEKAVLWTIARHGVWRIGGGLFGHSIGMIAEYGFFRESEEFTAFVEALDAPKAGTTRHELQGWYGDVGMASAP</sequence>
<keyword evidence="2" id="KW-1185">Reference proteome</keyword>
<dbReference type="EMBL" id="FWWU01000005">
    <property type="protein sequence ID" value="SMB81942.1"/>
    <property type="molecule type" value="Genomic_DNA"/>
</dbReference>
<dbReference type="Proteomes" id="UP000192582">
    <property type="component" value="Unassembled WGS sequence"/>
</dbReference>